<dbReference type="RefSeq" id="WP_176885175.1">
    <property type="nucleotide sequence ID" value="NZ_FNAN01000026.1"/>
</dbReference>
<evidence type="ECO:0000313" key="2">
    <source>
        <dbReference type="Proteomes" id="UP000198748"/>
    </source>
</evidence>
<reference evidence="2" key="1">
    <citation type="submission" date="2016-10" db="EMBL/GenBank/DDBJ databases">
        <authorList>
            <person name="Varghese N."/>
            <person name="Submissions S."/>
        </authorList>
    </citation>
    <scope>NUCLEOTIDE SEQUENCE [LARGE SCALE GENOMIC DNA]</scope>
    <source>
        <strain evidence="2">DSM 25329</strain>
    </source>
</reference>
<dbReference type="EMBL" id="FNAN01000026">
    <property type="protein sequence ID" value="SDG97661.1"/>
    <property type="molecule type" value="Genomic_DNA"/>
</dbReference>
<sequence length="56" mass="6431">MKTFKATKIAVIRNSHTPAEMREIEEEFIKKESLKCSIEELVKIESARQAKANSHT</sequence>
<keyword evidence="2" id="KW-1185">Reference proteome</keyword>
<dbReference type="AlphaFoldDB" id="A0A1G7YMC3"/>
<dbReference type="STRING" id="659014.SAMN04487996_12671"/>
<dbReference type="Proteomes" id="UP000198748">
    <property type="component" value="Unassembled WGS sequence"/>
</dbReference>
<proteinExistence type="predicted"/>
<protein>
    <submittedName>
        <fullName evidence="1">Uncharacterized protein</fullName>
    </submittedName>
</protein>
<evidence type="ECO:0000313" key="1">
    <source>
        <dbReference type="EMBL" id="SDG97661.1"/>
    </source>
</evidence>
<accession>A0A1G7YMC3</accession>
<organism evidence="1 2">
    <name type="scientific">Dyadobacter soli</name>
    <dbReference type="NCBI Taxonomy" id="659014"/>
    <lineage>
        <taxon>Bacteria</taxon>
        <taxon>Pseudomonadati</taxon>
        <taxon>Bacteroidota</taxon>
        <taxon>Cytophagia</taxon>
        <taxon>Cytophagales</taxon>
        <taxon>Spirosomataceae</taxon>
        <taxon>Dyadobacter</taxon>
    </lineage>
</organism>
<name>A0A1G7YMC3_9BACT</name>
<gene>
    <name evidence="1" type="ORF">SAMN04487996_12671</name>
</gene>